<name>A0A368VTE1_9BACL</name>
<dbReference type="Pfam" id="PF14169">
    <property type="entry name" value="YdjO"/>
    <property type="match status" value="1"/>
</dbReference>
<dbReference type="InterPro" id="IPR025916">
    <property type="entry name" value="YdjO"/>
</dbReference>
<sequence>MYNRKKPLEEIPEENTKVWTCETDGCNSWMRDNFAFDHVPTCLMCNAPMVSGEKMLPILTNSNGDLKTLKKGTPIM</sequence>
<organism evidence="1 2">
    <name type="scientific">Paenibacillus prosopidis</name>
    <dbReference type="NCBI Taxonomy" id="630520"/>
    <lineage>
        <taxon>Bacteria</taxon>
        <taxon>Bacillati</taxon>
        <taxon>Bacillota</taxon>
        <taxon>Bacilli</taxon>
        <taxon>Bacillales</taxon>
        <taxon>Paenibacillaceae</taxon>
        <taxon>Paenibacillus</taxon>
    </lineage>
</organism>
<dbReference type="EMBL" id="QPJD01000011">
    <property type="protein sequence ID" value="RCW44970.1"/>
    <property type="molecule type" value="Genomic_DNA"/>
</dbReference>
<proteinExistence type="predicted"/>
<dbReference type="RefSeq" id="WP_114381670.1">
    <property type="nucleotide sequence ID" value="NZ_QPJD01000011.1"/>
</dbReference>
<protein>
    <submittedName>
        <fullName evidence="1">Cold-inducible protein YdjO</fullName>
    </submittedName>
</protein>
<comment type="caution">
    <text evidence="1">The sequence shown here is derived from an EMBL/GenBank/DDBJ whole genome shotgun (WGS) entry which is preliminary data.</text>
</comment>
<keyword evidence="2" id="KW-1185">Reference proteome</keyword>
<dbReference type="OrthoDB" id="1955171at2"/>
<dbReference type="AlphaFoldDB" id="A0A368VTE1"/>
<reference evidence="1 2" key="1">
    <citation type="submission" date="2018-07" db="EMBL/GenBank/DDBJ databases">
        <title>Genomic Encyclopedia of Type Strains, Phase III (KMG-III): the genomes of soil and plant-associated and newly described type strains.</title>
        <authorList>
            <person name="Whitman W."/>
        </authorList>
    </citation>
    <scope>NUCLEOTIDE SEQUENCE [LARGE SCALE GENOMIC DNA]</scope>
    <source>
        <strain evidence="1 2">CECT 7506</strain>
    </source>
</reference>
<evidence type="ECO:0000313" key="2">
    <source>
        <dbReference type="Proteomes" id="UP000252415"/>
    </source>
</evidence>
<dbReference type="Proteomes" id="UP000252415">
    <property type="component" value="Unassembled WGS sequence"/>
</dbReference>
<accession>A0A368VTE1</accession>
<evidence type="ECO:0000313" key="1">
    <source>
        <dbReference type="EMBL" id="RCW44970.1"/>
    </source>
</evidence>
<gene>
    <name evidence="1" type="ORF">DFP97_111197</name>
</gene>